<protein>
    <recommendedName>
        <fullName evidence="1">DUF6036 domain-containing protein</fullName>
    </recommendedName>
</protein>
<dbReference type="EMBL" id="NSFD01000059">
    <property type="protein sequence ID" value="PBA23613.1"/>
    <property type="molecule type" value="Genomic_DNA"/>
</dbReference>
<name>A0A2A2ZB37_MYCAV</name>
<gene>
    <name evidence="2" type="ORF">CKJ66_27730</name>
</gene>
<evidence type="ECO:0000259" key="1">
    <source>
        <dbReference type="Pfam" id="PF19502"/>
    </source>
</evidence>
<reference evidence="2 3" key="1">
    <citation type="submission" date="2017-08" db="EMBL/GenBank/DDBJ databases">
        <title>Phylogenetic analysis of Mycobacterium avium complex whole genomes.</title>
        <authorList>
            <person name="Caverly L.J."/>
            <person name="Spilker T."/>
            <person name="Lipuma J."/>
        </authorList>
    </citation>
    <scope>NUCLEOTIDE SEQUENCE [LARGE SCALE GENOMIC DNA]</scope>
    <source>
        <strain evidence="2 3">FLAC0165</strain>
    </source>
</reference>
<evidence type="ECO:0000313" key="2">
    <source>
        <dbReference type="EMBL" id="PBA23613.1"/>
    </source>
</evidence>
<sequence length="200" mass="21901">MRRAQLEHAIRAACQITGQTEVIVIGSQAILGTYPEYELPHLATSSLEVDILPITDDNDTTIELADMIVGVAGELSPFEQLHGFSIDGVDLTTAALPEGWRDRLVKVQNANTAPPSGHPQFIGWCLDKEDLCVAKLCAFRPKDRNFVDALLQEQLVDPNVIAERLPTVDSRYSSAVTTATRWLEYRINQAAEGNNTAGAE</sequence>
<accession>A0A2A2ZB37</accession>
<evidence type="ECO:0000313" key="3">
    <source>
        <dbReference type="Proteomes" id="UP000217768"/>
    </source>
</evidence>
<organism evidence="2 3">
    <name type="scientific">Mycobacterium avium</name>
    <dbReference type="NCBI Taxonomy" id="1764"/>
    <lineage>
        <taxon>Bacteria</taxon>
        <taxon>Bacillati</taxon>
        <taxon>Actinomycetota</taxon>
        <taxon>Actinomycetes</taxon>
        <taxon>Mycobacteriales</taxon>
        <taxon>Mycobacteriaceae</taxon>
        <taxon>Mycobacterium</taxon>
        <taxon>Mycobacterium avium complex (MAC)</taxon>
    </lineage>
</organism>
<dbReference type="Proteomes" id="UP000217768">
    <property type="component" value="Unassembled WGS sequence"/>
</dbReference>
<proteinExistence type="predicted"/>
<dbReference type="AlphaFoldDB" id="A0A2A2ZB37"/>
<feature type="domain" description="DUF6036" evidence="1">
    <location>
        <begin position="12"/>
        <end position="165"/>
    </location>
</feature>
<dbReference type="InterPro" id="IPR045792">
    <property type="entry name" value="DUF6036"/>
</dbReference>
<comment type="caution">
    <text evidence="2">The sequence shown here is derived from an EMBL/GenBank/DDBJ whole genome shotgun (WGS) entry which is preliminary data.</text>
</comment>
<dbReference type="Pfam" id="PF19502">
    <property type="entry name" value="DUF6036"/>
    <property type="match status" value="1"/>
</dbReference>